<evidence type="ECO:0000259" key="3">
    <source>
        <dbReference type="PROSITE" id="PS50097"/>
    </source>
</evidence>
<dbReference type="Proteomes" id="UP000694251">
    <property type="component" value="Chromosome 11"/>
</dbReference>
<protein>
    <submittedName>
        <fullName evidence="4">BTB/POZ domain</fullName>
    </submittedName>
</protein>
<dbReference type="OrthoDB" id="6359943at2759"/>
<name>A0A8T1ZG82_ARASU</name>
<gene>
    <name evidence="4" type="ORF">ISN44_As11g040150</name>
</gene>
<evidence type="ECO:0000313" key="4">
    <source>
        <dbReference type="EMBL" id="KAG7558109.1"/>
    </source>
</evidence>
<comment type="caution">
    <text evidence="4">The sequence shown here is derived from an EMBL/GenBank/DDBJ whole genome shotgun (WGS) entry which is preliminary data.</text>
</comment>
<accession>A0A8T1ZG82</accession>
<dbReference type="CDD" id="cd18186">
    <property type="entry name" value="BTB_POZ_ZBTB_KLHL-like"/>
    <property type="match status" value="1"/>
</dbReference>
<dbReference type="SMART" id="SM00225">
    <property type="entry name" value="BTB"/>
    <property type="match status" value="1"/>
</dbReference>
<dbReference type="PROSITE" id="PS50097">
    <property type="entry name" value="BTB"/>
    <property type="match status" value="1"/>
</dbReference>
<feature type="domain" description="BTB" evidence="3">
    <location>
        <begin position="29"/>
        <end position="99"/>
    </location>
</feature>
<dbReference type="EMBL" id="JAEFBJ010000011">
    <property type="protein sequence ID" value="KAG7558109.1"/>
    <property type="molecule type" value="Genomic_DNA"/>
</dbReference>
<keyword evidence="5" id="KW-1185">Reference proteome</keyword>
<dbReference type="InterPro" id="IPR000210">
    <property type="entry name" value="BTB/POZ_dom"/>
</dbReference>
<dbReference type="Pfam" id="PF00651">
    <property type="entry name" value="BTB"/>
    <property type="match status" value="1"/>
</dbReference>
<evidence type="ECO:0000313" key="5">
    <source>
        <dbReference type="Proteomes" id="UP000694251"/>
    </source>
</evidence>
<dbReference type="PANTHER" id="PTHR47274">
    <property type="entry name" value="BTB/POZ DOMAIN CONTAINING PROTEIN, EXPRESSED-RELATED"/>
    <property type="match status" value="1"/>
</dbReference>
<reference evidence="4 5" key="1">
    <citation type="submission" date="2020-12" db="EMBL/GenBank/DDBJ databases">
        <title>Concerted genomic and epigenomic changes stabilize Arabidopsis allopolyploids.</title>
        <authorList>
            <person name="Chen Z."/>
        </authorList>
    </citation>
    <scope>NUCLEOTIDE SEQUENCE [LARGE SCALE GENOMIC DNA]</scope>
    <source>
        <strain evidence="4">As9502</strain>
        <tissue evidence="4">Leaf</tissue>
    </source>
</reference>
<organism evidence="4 5">
    <name type="scientific">Arabidopsis suecica</name>
    <name type="common">Swedish thale-cress</name>
    <name type="synonym">Cardaminopsis suecica</name>
    <dbReference type="NCBI Taxonomy" id="45249"/>
    <lineage>
        <taxon>Eukaryota</taxon>
        <taxon>Viridiplantae</taxon>
        <taxon>Streptophyta</taxon>
        <taxon>Embryophyta</taxon>
        <taxon>Tracheophyta</taxon>
        <taxon>Spermatophyta</taxon>
        <taxon>Magnoliopsida</taxon>
        <taxon>eudicotyledons</taxon>
        <taxon>Gunneridae</taxon>
        <taxon>Pentapetalae</taxon>
        <taxon>rosids</taxon>
        <taxon>malvids</taxon>
        <taxon>Brassicales</taxon>
        <taxon>Brassicaceae</taxon>
        <taxon>Camelineae</taxon>
        <taxon>Arabidopsis</taxon>
    </lineage>
</organism>
<sequence length="208" mass="23781">MADNTKRRKIDRVGFLSEHVMALKEAIHPDIIVKPGDNGSGIPTHKAVLAVKSKVFRNMLESDECKVAPEKSIIIPDLSYEELKSLLEFFYSGTLSPDNKHIRALYLAADKYDIQYLQDICRDLLISSMNLSFDNVLEVLELSTIPADTDLKEAALLVLASRNIHMIFSKRFESFAHENPQLSLEITRTCLNKLQSYVVYCRQHHRFK</sequence>
<keyword evidence="2" id="KW-0833">Ubl conjugation pathway</keyword>
<dbReference type="AlphaFoldDB" id="A0A8T1ZG82"/>
<dbReference type="PANTHER" id="PTHR47274:SF16">
    <property type="entry name" value="GENOME ASSEMBLY, CHROMOSOME: A09"/>
    <property type="match status" value="1"/>
</dbReference>
<comment type="pathway">
    <text evidence="1">Protein modification; protein ubiquitination.</text>
</comment>
<evidence type="ECO:0000256" key="2">
    <source>
        <dbReference type="ARBA" id="ARBA00022786"/>
    </source>
</evidence>
<proteinExistence type="predicted"/>
<dbReference type="InterPro" id="IPR044784">
    <property type="entry name" value="At1g01640-like"/>
</dbReference>
<evidence type="ECO:0000256" key="1">
    <source>
        <dbReference type="ARBA" id="ARBA00004906"/>
    </source>
</evidence>